<dbReference type="SUPFAM" id="SSF53098">
    <property type="entry name" value="Ribonuclease H-like"/>
    <property type="match status" value="1"/>
</dbReference>
<dbReference type="OrthoDB" id="9801329at2"/>
<dbReference type="InterPro" id="IPR036397">
    <property type="entry name" value="RNaseH_sf"/>
</dbReference>
<evidence type="ECO:0000313" key="7">
    <source>
        <dbReference type="Proteomes" id="UP000075320"/>
    </source>
</evidence>
<dbReference type="InterPro" id="IPR012337">
    <property type="entry name" value="RNaseH-like_sf"/>
</dbReference>
<keyword evidence="2" id="KW-0540">Nuclease</keyword>
<keyword evidence="4" id="KW-0269">Exonuclease</keyword>
<dbReference type="InterPro" id="IPR022894">
    <property type="entry name" value="Oligoribonuclease"/>
</dbReference>
<evidence type="ECO:0000256" key="1">
    <source>
        <dbReference type="ARBA" id="ARBA00009921"/>
    </source>
</evidence>
<dbReference type="CDD" id="cd06135">
    <property type="entry name" value="Orn"/>
    <property type="match status" value="1"/>
</dbReference>
<comment type="caution">
    <text evidence="6">The sequence shown here is derived from an EMBL/GenBank/DDBJ whole genome shotgun (WGS) entry which is preliminary data.</text>
</comment>
<evidence type="ECO:0000256" key="4">
    <source>
        <dbReference type="ARBA" id="ARBA00022839"/>
    </source>
</evidence>
<dbReference type="GO" id="GO:0000175">
    <property type="term" value="F:3'-5'-RNA exonuclease activity"/>
    <property type="evidence" value="ECO:0007669"/>
    <property type="project" value="InterPro"/>
</dbReference>
<dbReference type="RefSeq" id="WP_061836429.1">
    <property type="nucleotide sequence ID" value="NZ_LUKE01000005.1"/>
</dbReference>
<evidence type="ECO:0000256" key="3">
    <source>
        <dbReference type="ARBA" id="ARBA00022801"/>
    </source>
</evidence>
<organism evidence="6 7">
    <name type="scientific">Bdellovibrio bacteriovorus</name>
    <dbReference type="NCBI Taxonomy" id="959"/>
    <lineage>
        <taxon>Bacteria</taxon>
        <taxon>Pseudomonadati</taxon>
        <taxon>Bdellovibrionota</taxon>
        <taxon>Bdellovibrionia</taxon>
        <taxon>Bdellovibrionales</taxon>
        <taxon>Pseudobdellovibrionaceae</taxon>
        <taxon>Bdellovibrio</taxon>
    </lineage>
</organism>
<dbReference type="PANTHER" id="PTHR11046:SF0">
    <property type="entry name" value="OLIGORIBONUCLEASE, MITOCHONDRIAL"/>
    <property type="match status" value="1"/>
</dbReference>
<evidence type="ECO:0000256" key="2">
    <source>
        <dbReference type="ARBA" id="ARBA00022722"/>
    </source>
</evidence>
<reference evidence="6 7" key="1">
    <citation type="submission" date="2016-03" db="EMBL/GenBank/DDBJ databases">
        <authorList>
            <person name="Ploux O."/>
        </authorList>
    </citation>
    <scope>NUCLEOTIDE SEQUENCE [LARGE SCALE GENOMIC DNA]</scope>
    <source>
        <strain evidence="6 7">R0</strain>
    </source>
</reference>
<sequence length="175" mass="20732">MQKLFWLDMEMTGLDVNKEVIIEVAAIVTDLDFKELETFETVVKQPQKYLDSMDAWNTEHHKKSGLTAKVPNGMEPDQVEAKLCDMVKKFFPDPKDKPVLAGNSIMQDRLFIDKYMPDFSSRLHYRMVDVSSWKVIINNKFKYVYHKANKHRALEDIRESIQELRHYCDKMHFEK</sequence>
<comment type="similarity">
    <text evidence="1">Belongs to the oligoribonuclease family.</text>
</comment>
<feature type="domain" description="Exonuclease" evidence="5">
    <location>
        <begin position="3"/>
        <end position="173"/>
    </location>
</feature>
<dbReference type="EMBL" id="LUKE01000005">
    <property type="protein sequence ID" value="KYG62468.1"/>
    <property type="molecule type" value="Genomic_DNA"/>
</dbReference>
<protein>
    <submittedName>
        <fullName evidence="6">Oligoribonuclease</fullName>
    </submittedName>
</protein>
<dbReference type="Pfam" id="PF00929">
    <property type="entry name" value="RNase_T"/>
    <property type="match status" value="1"/>
</dbReference>
<dbReference type="GO" id="GO:0006259">
    <property type="term" value="P:DNA metabolic process"/>
    <property type="evidence" value="ECO:0007669"/>
    <property type="project" value="UniProtKB-ARBA"/>
</dbReference>
<keyword evidence="7" id="KW-1185">Reference proteome</keyword>
<dbReference type="Proteomes" id="UP000075320">
    <property type="component" value="Unassembled WGS sequence"/>
</dbReference>
<evidence type="ECO:0000259" key="5">
    <source>
        <dbReference type="SMART" id="SM00479"/>
    </source>
</evidence>
<proteinExistence type="inferred from homology"/>
<gene>
    <name evidence="6" type="ORF">AZI86_16685</name>
</gene>
<accession>A0A150WHG5</accession>
<dbReference type="PANTHER" id="PTHR11046">
    <property type="entry name" value="OLIGORIBONUCLEASE, MITOCHONDRIAL"/>
    <property type="match status" value="1"/>
</dbReference>
<keyword evidence="3" id="KW-0378">Hydrolase</keyword>
<dbReference type="Gene3D" id="3.30.420.10">
    <property type="entry name" value="Ribonuclease H-like superfamily/Ribonuclease H"/>
    <property type="match status" value="1"/>
</dbReference>
<dbReference type="SMART" id="SM00479">
    <property type="entry name" value="EXOIII"/>
    <property type="match status" value="1"/>
</dbReference>
<dbReference type="NCBIfam" id="NF003765">
    <property type="entry name" value="PRK05359.1"/>
    <property type="match status" value="1"/>
</dbReference>
<dbReference type="GO" id="GO:0003676">
    <property type="term" value="F:nucleic acid binding"/>
    <property type="evidence" value="ECO:0007669"/>
    <property type="project" value="InterPro"/>
</dbReference>
<name>A0A150WHG5_BDEBC</name>
<evidence type="ECO:0000313" key="6">
    <source>
        <dbReference type="EMBL" id="KYG62468.1"/>
    </source>
</evidence>
<dbReference type="InterPro" id="IPR013520">
    <property type="entry name" value="Ribonucl_H"/>
</dbReference>
<dbReference type="AlphaFoldDB" id="A0A150WHG5"/>